<dbReference type="InterPro" id="IPR009574">
    <property type="entry name" value="DUF1189"/>
</dbReference>
<comment type="caution">
    <text evidence="2">The sequence shown here is derived from an EMBL/GenBank/DDBJ whole genome shotgun (WGS) entry which is preliminary data.</text>
</comment>
<dbReference type="EMBL" id="JARAFO010000019">
    <property type="protein sequence ID" value="MDE1452399.1"/>
    <property type="molecule type" value="Genomic_DNA"/>
</dbReference>
<keyword evidence="1" id="KW-1133">Transmembrane helix</keyword>
<gene>
    <name evidence="2" type="ORF">PVN32_09465</name>
</gene>
<organism evidence="2 3">
    <name type="scientific">Bacillus paralicheniformis</name>
    <dbReference type="NCBI Taxonomy" id="1648923"/>
    <lineage>
        <taxon>Bacteria</taxon>
        <taxon>Bacillati</taxon>
        <taxon>Bacillota</taxon>
        <taxon>Bacilli</taxon>
        <taxon>Bacillales</taxon>
        <taxon>Bacillaceae</taxon>
        <taxon>Bacillus</taxon>
    </lineage>
</organism>
<protein>
    <submittedName>
        <fullName evidence="2">DUF1189 family protein</fullName>
    </submittedName>
</protein>
<proteinExistence type="predicted"/>
<dbReference type="Proteomes" id="UP001216709">
    <property type="component" value="Unassembled WGS sequence"/>
</dbReference>
<dbReference type="RefSeq" id="WP_065643607.1">
    <property type="nucleotide sequence ID" value="NZ_AP025342.1"/>
</dbReference>
<keyword evidence="1" id="KW-0812">Transmembrane</keyword>
<evidence type="ECO:0000313" key="3">
    <source>
        <dbReference type="Proteomes" id="UP001216709"/>
    </source>
</evidence>
<feature type="transmembrane region" description="Helical" evidence="1">
    <location>
        <begin position="222"/>
        <end position="244"/>
    </location>
</feature>
<feature type="transmembrane region" description="Helical" evidence="1">
    <location>
        <begin position="32"/>
        <end position="55"/>
    </location>
</feature>
<feature type="transmembrane region" description="Helical" evidence="1">
    <location>
        <begin position="250"/>
        <end position="269"/>
    </location>
</feature>
<evidence type="ECO:0000313" key="2">
    <source>
        <dbReference type="EMBL" id="MDE1452399.1"/>
    </source>
</evidence>
<dbReference type="AlphaFoldDB" id="A0AAW6K952"/>
<evidence type="ECO:0000256" key="1">
    <source>
        <dbReference type="SAM" id="Phobius"/>
    </source>
</evidence>
<dbReference type="Pfam" id="PF06691">
    <property type="entry name" value="DUF1189"/>
    <property type="match status" value="1"/>
</dbReference>
<feature type="transmembrane region" description="Helical" evidence="1">
    <location>
        <begin position="184"/>
        <end position="210"/>
    </location>
</feature>
<reference evidence="2" key="1">
    <citation type="submission" date="2022-12" db="EMBL/GenBank/DDBJ databases">
        <title>Draft Genome Sequences of Bacillus licheniformis and Bacillus paralicheniformis strains isolated from Irish skim milk powders.</title>
        <authorList>
            <person name="Lourenco A."/>
            <person name="Li F."/>
            <person name="Geraldine D."/>
            <person name="Tobin J.T."/>
            <person name="Butler F."/>
            <person name="Jordan K."/>
            <person name="Obrien T."/>
        </authorList>
    </citation>
    <scope>NUCLEOTIDE SEQUENCE</scope>
    <source>
        <strain evidence="2">3370</strain>
    </source>
</reference>
<sequence>MNDMRHEKLIVRFLKAAASPAGVMRCKHTFSWLEISFLFMFLTACLTAPVSIALMKMDRFNAGNLLPNVVQKADAAFIKQLKGYQLTNGRLTGTDELYRVEKEKTLLAVDLKHELKTSGENGRIKAEGGYQNALIFQSDHLIISDQSGAGFSVRYPAKAGLNDLDADHVGDFIGAMWFAQYKPLIIMLACSAVFIISLFVTAVLTGGIWISKKSNMTGIRSFKEAAAAAVCGSALPAAAAMAFGMIRFDFIMMLLIHSCGSALMVSFIFRHIFKTRHHNENLQSGGNHGKSAAI</sequence>
<name>A0AAW6K952_9BACI</name>
<keyword evidence="1" id="KW-0472">Membrane</keyword>
<accession>A0AAW6K952</accession>